<dbReference type="InterPro" id="IPR011055">
    <property type="entry name" value="Dup_hybrid_motif"/>
</dbReference>
<accession>A0A4P9VSQ9</accession>
<evidence type="ECO:0000256" key="4">
    <source>
        <dbReference type="ARBA" id="ARBA00022723"/>
    </source>
</evidence>
<dbReference type="GO" id="GO:0042834">
    <property type="term" value="F:peptidoglycan binding"/>
    <property type="evidence" value="ECO:0007669"/>
    <property type="project" value="InterPro"/>
</dbReference>
<name>A0A4P9VSQ9_9GAMM</name>
<evidence type="ECO:0000256" key="5">
    <source>
        <dbReference type="ARBA" id="ARBA00022801"/>
    </source>
</evidence>
<dbReference type="EMBL" id="NDXW01000001">
    <property type="protein sequence ID" value="RDH45717.1"/>
    <property type="molecule type" value="Genomic_DNA"/>
</dbReference>
<dbReference type="PANTHER" id="PTHR21666:SF288">
    <property type="entry name" value="CELL DIVISION PROTEIN YTFB"/>
    <property type="match status" value="1"/>
</dbReference>
<feature type="transmembrane region" description="Helical" evidence="9">
    <location>
        <begin position="20"/>
        <end position="38"/>
    </location>
</feature>
<dbReference type="InterPro" id="IPR050570">
    <property type="entry name" value="Cell_wall_metabolism_enzyme"/>
</dbReference>
<dbReference type="InterPro" id="IPR007340">
    <property type="entry name" value="LysM_Opacity-associatedA"/>
</dbReference>
<sequence>MKKADLTVTGKQRFPRQHLVIAGALAVGIGFSIGFLPADKTESSNNTTVSAQQAVDQTVSVTSVTTPISKDSGVNTGQIATVQKTDDASVKPALKTQVDTVTEADKPIHVDLGIDNPDDVMLPVSVSQPSALTNPKPEDNILQNQPHPKPAHQIADQTQGSWFTIKVNAGDTLSSIFSRHGLGVSKLYSLINSGPEGKSLAKIRPGQSLEVYSFNGKLEKVRFVRNKLESILFTATDNGYRAEKIKLKPNVRAKVASGKINHSLFLASRKAGLSHKMTMQLANIFAWDVDFALDIRKGDSFKVVYEEKYLDGEKIGDGNILAAEFSNRGETFTAINYTDSEGANDFYSPEGRSMRKAFIRTPVEFSRISSRFSLGRKHPVLNRIRAHKGVDYAAPRGTPIRAAGNGKVVFAGRKGGYGKVVILQHGEQYSTLYAHMNRIGKGIRVGTRVQQGDVIGAVGATGLATGPHLHYEFRVSGVHKDPLKVKLPKAMPIARKELANFKQQAKSMLSLLKNAENTAIALKQE</sequence>
<dbReference type="CDD" id="cd00118">
    <property type="entry name" value="LysM"/>
    <property type="match status" value="1"/>
</dbReference>
<evidence type="ECO:0000256" key="9">
    <source>
        <dbReference type="SAM" id="Phobius"/>
    </source>
</evidence>
<keyword evidence="12" id="KW-1185">Reference proteome</keyword>
<feature type="domain" description="LysM" evidence="10">
    <location>
        <begin position="163"/>
        <end position="211"/>
    </location>
</feature>
<evidence type="ECO:0000256" key="2">
    <source>
        <dbReference type="ARBA" id="ARBA00004196"/>
    </source>
</evidence>
<comment type="caution">
    <text evidence="11">The sequence shown here is derived from an EMBL/GenBank/DDBJ whole genome shotgun (WGS) entry which is preliminary data.</text>
</comment>
<proteinExistence type="predicted"/>
<keyword evidence="3" id="KW-0645">Protease</keyword>
<dbReference type="GO" id="GO:0006508">
    <property type="term" value="P:proteolysis"/>
    <property type="evidence" value="ECO:0007669"/>
    <property type="project" value="UniProtKB-KW"/>
</dbReference>
<dbReference type="GO" id="GO:0046872">
    <property type="term" value="F:metal ion binding"/>
    <property type="evidence" value="ECO:0007669"/>
    <property type="project" value="UniProtKB-KW"/>
</dbReference>
<evidence type="ECO:0000259" key="10">
    <source>
        <dbReference type="PROSITE" id="PS51782"/>
    </source>
</evidence>
<comment type="cofactor">
    <cofactor evidence="1">
        <name>Zn(2+)</name>
        <dbReference type="ChEBI" id="CHEBI:29105"/>
    </cofactor>
</comment>
<protein>
    <submittedName>
        <fullName evidence="11">Peptidase M23</fullName>
    </submittedName>
</protein>
<keyword evidence="5" id="KW-0378">Hydrolase</keyword>
<dbReference type="AlphaFoldDB" id="A0A4P9VSQ9"/>
<evidence type="ECO:0000313" key="11">
    <source>
        <dbReference type="EMBL" id="RDH45717.1"/>
    </source>
</evidence>
<dbReference type="PANTHER" id="PTHR21666">
    <property type="entry name" value="PEPTIDASE-RELATED"/>
    <property type="match status" value="1"/>
</dbReference>
<dbReference type="Pfam" id="PF04225">
    <property type="entry name" value="LysM_OapA"/>
    <property type="match status" value="1"/>
</dbReference>
<dbReference type="PROSITE" id="PS51782">
    <property type="entry name" value="LYSM"/>
    <property type="match status" value="1"/>
</dbReference>
<feature type="coiled-coil region" evidence="8">
    <location>
        <begin position="498"/>
        <end position="525"/>
    </location>
</feature>
<reference evidence="11 12" key="1">
    <citation type="submission" date="2017-04" db="EMBL/GenBank/DDBJ databases">
        <title>Draft genome sequence of Zooshikella ganghwensis VG4 isolated from Red Sea sediments.</title>
        <authorList>
            <person name="Rehman Z."/>
            <person name="Alam I."/>
            <person name="Kamau A."/>
            <person name="Bajic V."/>
            <person name="Leiknes T."/>
        </authorList>
    </citation>
    <scope>NUCLEOTIDE SEQUENCE [LARGE SCALE GENOMIC DNA]</scope>
    <source>
        <strain evidence="11 12">VG4</strain>
    </source>
</reference>
<evidence type="ECO:0000313" key="12">
    <source>
        <dbReference type="Proteomes" id="UP000257039"/>
    </source>
</evidence>
<evidence type="ECO:0000256" key="3">
    <source>
        <dbReference type="ARBA" id="ARBA00022670"/>
    </source>
</evidence>
<keyword evidence="9" id="KW-0812">Transmembrane</keyword>
<evidence type="ECO:0000256" key="1">
    <source>
        <dbReference type="ARBA" id="ARBA00001947"/>
    </source>
</evidence>
<dbReference type="Gene3D" id="3.10.450.350">
    <property type="match status" value="2"/>
</dbReference>
<dbReference type="CDD" id="cd12797">
    <property type="entry name" value="M23_peptidase"/>
    <property type="match status" value="1"/>
</dbReference>
<gene>
    <name evidence="11" type="ORF">B9G39_20955</name>
</gene>
<keyword evidence="9" id="KW-0472">Membrane</keyword>
<dbReference type="SUPFAM" id="SSF51261">
    <property type="entry name" value="Duplicated hybrid motif"/>
    <property type="match status" value="1"/>
</dbReference>
<dbReference type="InterPro" id="IPR016047">
    <property type="entry name" value="M23ase_b-sheet_dom"/>
</dbReference>
<comment type="subcellular location">
    <subcellularLocation>
        <location evidence="2">Cell envelope</location>
    </subcellularLocation>
</comment>
<keyword evidence="6" id="KW-0862">Zinc</keyword>
<evidence type="ECO:0000256" key="8">
    <source>
        <dbReference type="SAM" id="Coils"/>
    </source>
</evidence>
<dbReference type="Pfam" id="PF19425">
    <property type="entry name" value="Csd3_N2"/>
    <property type="match status" value="1"/>
</dbReference>
<evidence type="ECO:0000256" key="7">
    <source>
        <dbReference type="ARBA" id="ARBA00023049"/>
    </source>
</evidence>
<dbReference type="SMART" id="SM00257">
    <property type="entry name" value="LysM"/>
    <property type="match status" value="1"/>
</dbReference>
<dbReference type="Gene3D" id="2.70.70.10">
    <property type="entry name" value="Glucose Permease (Domain IIA)"/>
    <property type="match status" value="1"/>
</dbReference>
<organism evidence="11 12">
    <name type="scientific">Zooshikella ganghwensis</name>
    <dbReference type="NCBI Taxonomy" id="202772"/>
    <lineage>
        <taxon>Bacteria</taxon>
        <taxon>Pseudomonadati</taxon>
        <taxon>Pseudomonadota</taxon>
        <taxon>Gammaproteobacteria</taxon>
        <taxon>Oceanospirillales</taxon>
        <taxon>Zooshikellaceae</taxon>
        <taxon>Zooshikella</taxon>
    </lineage>
</organism>
<dbReference type="GO" id="GO:0004222">
    <property type="term" value="F:metalloendopeptidase activity"/>
    <property type="evidence" value="ECO:0007669"/>
    <property type="project" value="TreeGrafter"/>
</dbReference>
<keyword evidence="9" id="KW-1133">Transmembrane helix</keyword>
<keyword evidence="8" id="KW-0175">Coiled coil</keyword>
<dbReference type="Pfam" id="PF01551">
    <property type="entry name" value="Peptidase_M23"/>
    <property type="match status" value="1"/>
</dbReference>
<keyword evidence="7" id="KW-0482">Metalloprotease</keyword>
<dbReference type="InterPro" id="IPR045834">
    <property type="entry name" value="Csd3_N2"/>
</dbReference>
<dbReference type="Proteomes" id="UP000257039">
    <property type="component" value="Unassembled WGS sequence"/>
</dbReference>
<dbReference type="InterPro" id="IPR018392">
    <property type="entry name" value="LysM"/>
</dbReference>
<evidence type="ECO:0000256" key="6">
    <source>
        <dbReference type="ARBA" id="ARBA00022833"/>
    </source>
</evidence>
<dbReference type="GO" id="GO:0030313">
    <property type="term" value="C:cell envelope"/>
    <property type="evidence" value="ECO:0007669"/>
    <property type="project" value="UniProtKB-SubCell"/>
</dbReference>
<dbReference type="RefSeq" id="WP_094788636.1">
    <property type="nucleotide sequence ID" value="NZ_NDXW01000001.1"/>
</dbReference>
<dbReference type="FunFam" id="2.70.70.10:FF:000002">
    <property type="entry name" value="Murein DD-endopeptidase MepM"/>
    <property type="match status" value="1"/>
</dbReference>
<keyword evidence="4" id="KW-0479">Metal-binding</keyword>